<feature type="compositionally biased region" description="Basic and acidic residues" evidence="1">
    <location>
        <begin position="20"/>
        <end position="41"/>
    </location>
</feature>
<dbReference type="AlphaFoldDB" id="A0AAV4BFU2"/>
<evidence type="ECO:0000256" key="1">
    <source>
        <dbReference type="SAM" id="MobiDB-lite"/>
    </source>
</evidence>
<evidence type="ECO:0000313" key="2">
    <source>
        <dbReference type="EMBL" id="GFO17219.1"/>
    </source>
</evidence>
<feature type="region of interest" description="Disordered" evidence="1">
    <location>
        <begin position="1"/>
        <end position="61"/>
    </location>
</feature>
<comment type="caution">
    <text evidence="2">The sequence shown here is derived from an EMBL/GenBank/DDBJ whole genome shotgun (WGS) entry which is preliminary data.</text>
</comment>
<dbReference type="Proteomes" id="UP000735302">
    <property type="component" value="Unassembled WGS sequence"/>
</dbReference>
<protein>
    <submittedName>
        <fullName evidence="2">Uncharacterized protein</fullName>
    </submittedName>
</protein>
<feature type="compositionally biased region" description="Basic residues" evidence="1">
    <location>
        <begin position="9"/>
        <end position="19"/>
    </location>
</feature>
<organism evidence="2 3">
    <name type="scientific">Plakobranchus ocellatus</name>
    <dbReference type="NCBI Taxonomy" id="259542"/>
    <lineage>
        <taxon>Eukaryota</taxon>
        <taxon>Metazoa</taxon>
        <taxon>Spiralia</taxon>
        <taxon>Lophotrochozoa</taxon>
        <taxon>Mollusca</taxon>
        <taxon>Gastropoda</taxon>
        <taxon>Heterobranchia</taxon>
        <taxon>Euthyneura</taxon>
        <taxon>Panpulmonata</taxon>
        <taxon>Sacoglossa</taxon>
        <taxon>Placobranchoidea</taxon>
        <taxon>Plakobranchidae</taxon>
        <taxon>Plakobranchus</taxon>
    </lineage>
</organism>
<sequence>MGEAEGRRKSGRRRKRRLKRVEEEKEEDKMDGVGEGGDLKRLSGPPSDQGAGGGTQTCDRRVPVDLRADSLAIVPPSPLWLQIYTISLHLGLGP</sequence>
<name>A0AAV4BFU2_9GAST</name>
<accession>A0AAV4BFU2</accession>
<dbReference type="EMBL" id="BLXT01004740">
    <property type="protein sequence ID" value="GFO17219.1"/>
    <property type="molecule type" value="Genomic_DNA"/>
</dbReference>
<reference evidence="2 3" key="1">
    <citation type="journal article" date="2021" name="Elife">
        <title>Chloroplast acquisition without the gene transfer in kleptoplastic sea slugs, Plakobranchus ocellatus.</title>
        <authorList>
            <person name="Maeda T."/>
            <person name="Takahashi S."/>
            <person name="Yoshida T."/>
            <person name="Shimamura S."/>
            <person name="Takaki Y."/>
            <person name="Nagai Y."/>
            <person name="Toyoda A."/>
            <person name="Suzuki Y."/>
            <person name="Arimoto A."/>
            <person name="Ishii H."/>
            <person name="Satoh N."/>
            <person name="Nishiyama T."/>
            <person name="Hasebe M."/>
            <person name="Maruyama T."/>
            <person name="Minagawa J."/>
            <person name="Obokata J."/>
            <person name="Shigenobu S."/>
        </authorList>
    </citation>
    <scope>NUCLEOTIDE SEQUENCE [LARGE SCALE GENOMIC DNA]</scope>
</reference>
<keyword evidence="3" id="KW-1185">Reference proteome</keyword>
<evidence type="ECO:0000313" key="3">
    <source>
        <dbReference type="Proteomes" id="UP000735302"/>
    </source>
</evidence>
<proteinExistence type="predicted"/>
<gene>
    <name evidence="2" type="ORF">PoB_004372400</name>
</gene>